<feature type="transmembrane region" description="Helical" evidence="1">
    <location>
        <begin position="297"/>
        <end position="320"/>
    </location>
</feature>
<protein>
    <submittedName>
        <fullName evidence="2">Membrane protein YkvI</fullName>
    </submittedName>
</protein>
<keyword evidence="1" id="KW-0472">Membrane</keyword>
<accession>A0ABV2EB12</accession>
<dbReference type="InterPro" id="IPR038728">
    <property type="entry name" value="YkvI-like"/>
</dbReference>
<dbReference type="RefSeq" id="WP_230821287.1">
    <property type="nucleotide sequence ID" value="NZ_JAJNCU010000002.1"/>
</dbReference>
<comment type="caution">
    <text evidence="2">The sequence shown here is derived from an EMBL/GenBank/DDBJ whole genome shotgun (WGS) entry which is preliminary data.</text>
</comment>
<dbReference type="PANTHER" id="PTHR37814:SF1">
    <property type="entry name" value="MEMBRANE PROTEIN"/>
    <property type="match status" value="1"/>
</dbReference>
<feature type="transmembrane region" description="Helical" evidence="1">
    <location>
        <begin position="110"/>
        <end position="129"/>
    </location>
</feature>
<keyword evidence="1" id="KW-1133">Transmembrane helix</keyword>
<feature type="transmembrane region" description="Helical" evidence="1">
    <location>
        <begin position="183"/>
        <end position="207"/>
    </location>
</feature>
<dbReference type="PANTHER" id="PTHR37814">
    <property type="entry name" value="CONSERVED MEMBRANE PROTEIN"/>
    <property type="match status" value="1"/>
</dbReference>
<feature type="transmembrane region" description="Helical" evidence="1">
    <location>
        <begin position="219"/>
        <end position="241"/>
    </location>
</feature>
<keyword evidence="3" id="KW-1185">Reference proteome</keyword>
<evidence type="ECO:0000313" key="2">
    <source>
        <dbReference type="EMBL" id="MET3111622.1"/>
    </source>
</evidence>
<evidence type="ECO:0000313" key="3">
    <source>
        <dbReference type="Proteomes" id="UP001549019"/>
    </source>
</evidence>
<feature type="transmembrane region" description="Helical" evidence="1">
    <location>
        <begin position="326"/>
        <end position="343"/>
    </location>
</feature>
<dbReference type="Proteomes" id="UP001549019">
    <property type="component" value="Unassembled WGS sequence"/>
</dbReference>
<proteinExistence type="predicted"/>
<feature type="transmembrane region" description="Helical" evidence="1">
    <location>
        <begin position="136"/>
        <end position="159"/>
    </location>
</feature>
<sequence>MKNTLRIAGVYIGAIIGAGYASGQEVLQFFTSSGWIGTIGAVITMILYPLLGYYLIVLGDKLKATSHKRALYHITGRYIGPVIDILIVFFLFGVAVVMVAGAGSLVSQQFGIPAIIGNIVLTLLVMLVMTLGLNRIVTVISWITPFAFLLVIIIAIYSVTTSSTDFATLESVATQQLAASPNWFLSALLHVSFNIVIAFGIMMMIGANEKDKVSAKRGAVLGGIVLGLIALIINLAVYANIDILQYADMPMLLLADQFHPLLGTLMSIALFGMILSTAVPCLYTVGARFIQADTRNFKIGVVILSIAAFSLSFVGFTQLVNTVYPLQGYVGFVLLAGLLVNVIRTRGRAGEVAEQR</sequence>
<organism evidence="2 3">
    <name type="scientific">Salinicoccus halitifaciens</name>
    <dbReference type="NCBI Taxonomy" id="1073415"/>
    <lineage>
        <taxon>Bacteria</taxon>
        <taxon>Bacillati</taxon>
        <taxon>Bacillota</taxon>
        <taxon>Bacilli</taxon>
        <taxon>Bacillales</taxon>
        <taxon>Staphylococcaceae</taxon>
        <taxon>Salinicoccus</taxon>
    </lineage>
</organism>
<keyword evidence="1" id="KW-0812">Transmembrane</keyword>
<name>A0ABV2EB12_9STAP</name>
<reference evidence="2 3" key="1">
    <citation type="submission" date="2024-05" db="EMBL/GenBank/DDBJ databases">
        <title>Genomic Encyclopedia of Type Strains, Phase IV (KMG-IV): sequencing the most valuable type-strain genomes for metagenomic binning, comparative biology and taxonomic classification.</title>
        <authorList>
            <person name="Goeker M."/>
        </authorList>
    </citation>
    <scope>NUCLEOTIDE SEQUENCE [LARGE SCALE GENOMIC DNA]</scope>
    <source>
        <strain evidence="2 3">DSM 25286</strain>
    </source>
</reference>
<feature type="transmembrane region" description="Helical" evidence="1">
    <location>
        <begin position="33"/>
        <end position="57"/>
    </location>
</feature>
<gene>
    <name evidence="2" type="ORF">ABHD89_002037</name>
</gene>
<evidence type="ECO:0000256" key="1">
    <source>
        <dbReference type="SAM" id="Phobius"/>
    </source>
</evidence>
<feature type="transmembrane region" description="Helical" evidence="1">
    <location>
        <begin position="78"/>
        <end position="104"/>
    </location>
</feature>
<feature type="transmembrane region" description="Helical" evidence="1">
    <location>
        <begin position="261"/>
        <end position="285"/>
    </location>
</feature>
<dbReference type="EMBL" id="JBDZDV010000005">
    <property type="protein sequence ID" value="MET3111622.1"/>
    <property type="molecule type" value="Genomic_DNA"/>
</dbReference>